<dbReference type="GO" id="GO:0008270">
    <property type="term" value="F:zinc ion binding"/>
    <property type="evidence" value="ECO:0007669"/>
    <property type="project" value="UniProtKB-KW"/>
</dbReference>
<name>A0AA88L9H5_ARTSF</name>
<evidence type="ECO:0000256" key="1">
    <source>
        <dbReference type="ARBA" id="ARBA00004123"/>
    </source>
</evidence>
<keyword evidence="2" id="KW-0479">Metal-binding</keyword>
<evidence type="ECO:0000256" key="7">
    <source>
        <dbReference type="PROSITE-ProRule" id="PRU00042"/>
    </source>
</evidence>
<evidence type="ECO:0000259" key="8">
    <source>
        <dbReference type="PROSITE" id="PS50157"/>
    </source>
</evidence>
<dbReference type="GO" id="GO:0005634">
    <property type="term" value="C:nucleus"/>
    <property type="evidence" value="ECO:0007669"/>
    <property type="project" value="UniProtKB-SubCell"/>
</dbReference>
<dbReference type="PANTHER" id="PTHR23235:SF120">
    <property type="entry name" value="KRUPPEL-LIKE FACTOR 15"/>
    <property type="match status" value="1"/>
</dbReference>
<accession>A0AA88L9H5</accession>
<evidence type="ECO:0000313" key="9">
    <source>
        <dbReference type="EMBL" id="KAK2717854.1"/>
    </source>
</evidence>
<keyword evidence="4 7" id="KW-0863">Zinc-finger</keyword>
<sequence length="375" mass="43101">MNMLLTKWEDLEDALPNEDGNLFGSTDPFLLPKEDVLQEKSFSTDASAKPEPDCHPLKLEPRINVDGGFVLLKCTFYELEDALLNGDKSLFGSTNSSLLRKEEVLVDKNFSRDACAKPEPDYRPFKLEPNSNMDDAIYDNNVKQNYVECGTSSMPGLTRICQKTETNLNCQRDIRINISVFAEDNVAKHKDIHNEEKSFKCDVCEKTFGQKSTLSDHRKTHTGKKPFECEICGKTFRVKFTLSAHRRTHTGEKPFECGCDVCKKRFTSSSDLNKHQRTHIGGRPCKCGIRKKCFTSSSDLNNHRRTHTGEKTSQVSIHQRTYTIEQPFERVNDEKTFLPKSTQAYHDQYYFGVKSFEYNKYKEDLPLAPFRIHTF</sequence>
<reference evidence="9" key="1">
    <citation type="submission" date="2023-07" db="EMBL/GenBank/DDBJ databases">
        <title>Chromosome-level genome assembly of Artemia franciscana.</title>
        <authorList>
            <person name="Jo E."/>
        </authorList>
    </citation>
    <scope>NUCLEOTIDE SEQUENCE</scope>
    <source>
        <tissue evidence="9">Whole body</tissue>
    </source>
</reference>
<dbReference type="GO" id="GO:0000981">
    <property type="term" value="F:DNA-binding transcription factor activity, RNA polymerase II-specific"/>
    <property type="evidence" value="ECO:0007669"/>
    <property type="project" value="TreeGrafter"/>
</dbReference>
<feature type="domain" description="C2H2-type" evidence="8">
    <location>
        <begin position="199"/>
        <end position="226"/>
    </location>
</feature>
<dbReference type="InterPro" id="IPR013087">
    <property type="entry name" value="Znf_C2H2_type"/>
</dbReference>
<dbReference type="FunFam" id="3.30.160.60:FF:001498">
    <property type="entry name" value="Zinc finger protein 404"/>
    <property type="match status" value="1"/>
</dbReference>
<dbReference type="Pfam" id="PF00096">
    <property type="entry name" value="zf-C2H2"/>
    <property type="match status" value="3"/>
</dbReference>
<keyword evidence="3" id="KW-0677">Repeat</keyword>
<evidence type="ECO:0000256" key="6">
    <source>
        <dbReference type="ARBA" id="ARBA00023242"/>
    </source>
</evidence>
<keyword evidence="5" id="KW-0862">Zinc</keyword>
<evidence type="ECO:0000256" key="5">
    <source>
        <dbReference type="ARBA" id="ARBA00022833"/>
    </source>
</evidence>
<dbReference type="SMART" id="SM00355">
    <property type="entry name" value="ZnF_C2H2"/>
    <property type="match status" value="4"/>
</dbReference>
<dbReference type="PANTHER" id="PTHR23235">
    <property type="entry name" value="KRUEPPEL-LIKE TRANSCRIPTION FACTOR"/>
    <property type="match status" value="1"/>
</dbReference>
<proteinExistence type="predicted"/>
<organism evidence="9 10">
    <name type="scientific">Artemia franciscana</name>
    <name type="common">Brine shrimp</name>
    <name type="synonym">Artemia sanfranciscana</name>
    <dbReference type="NCBI Taxonomy" id="6661"/>
    <lineage>
        <taxon>Eukaryota</taxon>
        <taxon>Metazoa</taxon>
        <taxon>Ecdysozoa</taxon>
        <taxon>Arthropoda</taxon>
        <taxon>Crustacea</taxon>
        <taxon>Branchiopoda</taxon>
        <taxon>Anostraca</taxon>
        <taxon>Artemiidae</taxon>
        <taxon>Artemia</taxon>
    </lineage>
</organism>
<feature type="domain" description="C2H2-type" evidence="8">
    <location>
        <begin position="227"/>
        <end position="254"/>
    </location>
</feature>
<evidence type="ECO:0000256" key="4">
    <source>
        <dbReference type="ARBA" id="ARBA00022771"/>
    </source>
</evidence>
<dbReference type="EMBL" id="JAVRJZ010000010">
    <property type="protein sequence ID" value="KAK2717854.1"/>
    <property type="molecule type" value="Genomic_DNA"/>
</dbReference>
<dbReference type="PROSITE" id="PS00028">
    <property type="entry name" value="ZINC_FINGER_C2H2_1"/>
    <property type="match status" value="3"/>
</dbReference>
<gene>
    <name evidence="9" type="ORF">QYM36_006603</name>
</gene>
<dbReference type="InterPro" id="IPR036236">
    <property type="entry name" value="Znf_C2H2_sf"/>
</dbReference>
<keyword evidence="6" id="KW-0539">Nucleus</keyword>
<comment type="subcellular location">
    <subcellularLocation>
        <location evidence="1">Nucleus</location>
    </subcellularLocation>
</comment>
<evidence type="ECO:0000313" key="10">
    <source>
        <dbReference type="Proteomes" id="UP001187531"/>
    </source>
</evidence>
<comment type="caution">
    <text evidence="9">The sequence shown here is derived from an EMBL/GenBank/DDBJ whole genome shotgun (WGS) entry which is preliminary data.</text>
</comment>
<protein>
    <recommendedName>
        <fullName evidence="8">C2H2-type domain-containing protein</fullName>
    </recommendedName>
</protein>
<dbReference type="Proteomes" id="UP001187531">
    <property type="component" value="Unassembled WGS sequence"/>
</dbReference>
<dbReference type="FunFam" id="3.30.160.60:FF:000446">
    <property type="entry name" value="Zinc finger protein"/>
    <property type="match status" value="1"/>
</dbReference>
<dbReference type="Gene3D" id="3.30.160.60">
    <property type="entry name" value="Classic Zinc Finger"/>
    <property type="match status" value="4"/>
</dbReference>
<dbReference type="FunFam" id="3.30.160.60:FF:000744">
    <property type="entry name" value="zinc finger E-box-binding homeobox 1"/>
    <property type="match status" value="1"/>
</dbReference>
<dbReference type="FunFam" id="3.30.160.60:FF:000072">
    <property type="entry name" value="zinc finger protein 143 isoform X1"/>
    <property type="match status" value="1"/>
</dbReference>
<dbReference type="SUPFAM" id="SSF57667">
    <property type="entry name" value="beta-beta-alpha zinc fingers"/>
    <property type="match status" value="2"/>
</dbReference>
<dbReference type="AlphaFoldDB" id="A0AA88L9H5"/>
<feature type="domain" description="C2H2-type" evidence="8">
    <location>
        <begin position="255"/>
        <end position="284"/>
    </location>
</feature>
<dbReference type="PROSITE" id="PS50157">
    <property type="entry name" value="ZINC_FINGER_C2H2_2"/>
    <property type="match status" value="4"/>
</dbReference>
<dbReference type="GO" id="GO:0000978">
    <property type="term" value="F:RNA polymerase II cis-regulatory region sequence-specific DNA binding"/>
    <property type="evidence" value="ECO:0007669"/>
    <property type="project" value="TreeGrafter"/>
</dbReference>
<feature type="domain" description="C2H2-type" evidence="8">
    <location>
        <begin position="285"/>
        <end position="312"/>
    </location>
</feature>
<evidence type="ECO:0000256" key="3">
    <source>
        <dbReference type="ARBA" id="ARBA00022737"/>
    </source>
</evidence>
<evidence type="ECO:0000256" key="2">
    <source>
        <dbReference type="ARBA" id="ARBA00022723"/>
    </source>
</evidence>
<keyword evidence="10" id="KW-1185">Reference proteome</keyword>